<protein>
    <recommendedName>
        <fullName evidence="12">Probable peptidoglycan glycosyltransferase FtsW</fullName>
        <ecNumber evidence="14">2.4.99.28</ecNumber>
    </recommendedName>
    <alternativeName>
        <fullName evidence="13">Cell division protein FtsW</fullName>
    </alternativeName>
    <alternativeName>
        <fullName evidence="10">Cell wall polymerase</fullName>
    </alternativeName>
    <alternativeName>
        <fullName evidence="9">Peptidoglycan polymerase</fullName>
    </alternativeName>
</protein>
<feature type="compositionally biased region" description="Polar residues" evidence="17">
    <location>
        <begin position="425"/>
        <end position="438"/>
    </location>
</feature>
<evidence type="ECO:0000313" key="20">
    <source>
        <dbReference type="Proteomes" id="UP000027661"/>
    </source>
</evidence>
<organism evidence="19 20">
    <name type="scientific">Phocaeicola vulgatus str. 3975 RP4</name>
    <dbReference type="NCBI Taxonomy" id="1339352"/>
    <lineage>
        <taxon>Bacteria</taxon>
        <taxon>Pseudomonadati</taxon>
        <taxon>Bacteroidota</taxon>
        <taxon>Bacteroidia</taxon>
        <taxon>Bacteroidales</taxon>
        <taxon>Bacteroidaceae</taxon>
        <taxon>Phocaeicola</taxon>
    </lineage>
</organism>
<evidence type="ECO:0000256" key="11">
    <source>
        <dbReference type="ARBA" id="ARBA00038053"/>
    </source>
</evidence>
<dbReference type="Proteomes" id="UP000027661">
    <property type="component" value="Unassembled WGS sequence"/>
</dbReference>
<dbReference type="InterPro" id="IPR001182">
    <property type="entry name" value="FtsW/RodA"/>
</dbReference>
<evidence type="ECO:0000256" key="18">
    <source>
        <dbReference type="SAM" id="Phobius"/>
    </source>
</evidence>
<name>A0A069SP58_PHOVU</name>
<evidence type="ECO:0000313" key="19">
    <source>
        <dbReference type="EMBL" id="KDS56887.1"/>
    </source>
</evidence>
<feature type="transmembrane region" description="Helical" evidence="18">
    <location>
        <begin position="146"/>
        <end position="163"/>
    </location>
</feature>
<dbReference type="Pfam" id="PF01098">
    <property type="entry name" value="FTSW_RODA_SPOVE"/>
    <property type="match status" value="1"/>
</dbReference>
<keyword evidence="16" id="KW-0175">Coiled coil</keyword>
<dbReference type="RefSeq" id="WP_005845316.1">
    <property type="nucleotide sequence ID" value="NZ_JNHM01000002.1"/>
</dbReference>
<keyword evidence="3" id="KW-0808">Transferase</keyword>
<keyword evidence="4 18" id="KW-0812">Transmembrane</keyword>
<dbReference type="PATRIC" id="fig|1339352.3.peg.116"/>
<dbReference type="GO" id="GO:0008955">
    <property type="term" value="F:peptidoglycan glycosyltransferase activity"/>
    <property type="evidence" value="ECO:0007669"/>
    <property type="project" value="UniProtKB-EC"/>
</dbReference>
<evidence type="ECO:0000256" key="14">
    <source>
        <dbReference type="ARBA" id="ARBA00044770"/>
    </source>
</evidence>
<feature type="transmembrane region" description="Helical" evidence="18">
    <location>
        <begin position="74"/>
        <end position="96"/>
    </location>
</feature>
<comment type="catalytic activity">
    <reaction evidence="15">
        <text>[GlcNAc-(1-&gt;4)-Mur2Ac(oyl-L-Ala-gamma-D-Glu-L-Lys-D-Ala-D-Ala)](n)-di-trans,octa-cis-undecaprenyl diphosphate + beta-D-GlcNAc-(1-&gt;4)-Mur2Ac(oyl-L-Ala-gamma-D-Glu-L-Lys-D-Ala-D-Ala)-di-trans,octa-cis-undecaprenyl diphosphate = [GlcNAc-(1-&gt;4)-Mur2Ac(oyl-L-Ala-gamma-D-Glu-L-Lys-D-Ala-D-Ala)](n+1)-di-trans,octa-cis-undecaprenyl diphosphate + di-trans,octa-cis-undecaprenyl diphosphate + H(+)</text>
        <dbReference type="Rhea" id="RHEA:23708"/>
        <dbReference type="Rhea" id="RHEA-COMP:9602"/>
        <dbReference type="Rhea" id="RHEA-COMP:9603"/>
        <dbReference type="ChEBI" id="CHEBI:15378"/>
        <dbReference type="ChEBI" id="CHEBI:58405"/>
        <dbReference type="ChEBI" id="CHEBI:60033"/>
        <dbReference type="ChEBI" id="CHEBI:78435"/>
        <dbReference type="EC" id="2.4.99.28"/>
    </reaction>
</comment>
<dbReference type="GO" id="GO:0032153">
    <property type="term" value="C:cell division site"/>
    <property type="evidence" value="ECO:0007669"/>
    <property type="project" value="TreeGrafter"/>
</dbReference>
<evidence type="ECO:0000256" key="13">
    <source>
        <dbReference type="ARBA" id="ARBA00041418"/>
    </source>
</evidence>
<feature type="transmembrane region" description="Helical" evidence="18">
    <location>
        <begin position="12"/>
        <end position="35"/>
    </location>
</feature>
<keyword evidence="7 18" id="KW-1133">Transmembrane helix</keyword>
<accession>A0A069SP58</accession>
<evidence type="ECO:0000256" key="8">
    <source>
        <dbReference type="ARBA" id="ARBA00023136"/>
    </source>
</evidence>
<feature type="transmembrane region" description="Helical" evidence="18">
    <location>
        <begin position="371"/>
        <end position="389"/>
    </location>
</feature>
<dbReference type="PANTHER" id="PTHR30474:SF2">
    <property type="entry name" value="PEPTIDOGLYCAN GLYCOSYLTRANSFERASE FTSW-RELATED"/>
    <property type="match status" value="1"/>
</dbReference>
<comment type="similarity">
    <text evidence="11">Belongs to the SEDS family. FtsW subfamily.</text>
</comment>
<proteinExistence type="inferred from homology"/>
<evidence type="ECO:0000256" key="2">
    <source>
        <dbReference type="ARBA" id="ARBA00022676"/>
    </source>
</evidence>
<feature type="transmembrane region" description="Helical" evidence="18">
    <location>
        <begin position="326"/>
        <end position="351"/>
    </location>
</feature>
<feature type="transmembrane region" description="Helical" evidence="18">
    <location>
        <begin position="47"/>
        <end position="67"/>
    </location>
</feature>
<feature type="transmembrane region" description="Helical" evidence="18">
    <location>
        <begin position="116"/>
        <end position="134"/>
    </location>
</feature>
<dbReference type="EC" id="2.4.99.28" evidence="14"/>
<keyword evidence="2" id="KW-0328">Glycosyltransferase</keyword>
<keyword evidence="8 18" id="KW-0472">Membrane</keyword>
<evidence type="ECO:0000256" key="15">
    <source>
        <dbReference type="ARBA" id="ARBA00049902"/>
    </source>
</evidence>
<reference evidence="19 20" key="1">
    <citation type="submission" date="2014-04" db="EMBL/GenBank/DDBJ databases">
        <authorList>
            <person name="Sears C."/>
            <person name="Carroll K."/>
            <person name="Sack B.R."/>
            <person name="Qadri F."/>
            <person name="Myers L.L."/>
            <person name="Chung G.-T."/>
            <person name="Escheverria P."/>
            <person name="Fraser C.M."/>
            <person name="Sadzewicz L."/>
            <person name="Shefchek K.A."/>
            <person name="Tallon L."/>
            <person name="Das S.P."/>
            <person name="Daugherty S."/>
            <person name="Mongodin E.F."/>
        </authorList>
    </citation>
    <scope>NUCLEOTIDE SEQUENCE [LARGE SCALE GENOMIC DNA]</scope>
    <source>
        <strain evidence="19 20">3975 RP4</strain>
    </source>
</reference>
<evidence type="ECO:0000256" key="6">
    <source>
        <dbReference type="ARBA" id="ARBA00022984"/>
    </source>
</evidence>
<evidence type="ECO:0000256" key="12">
    <source>
        <dbReference type="ARBA" id="ARBA00041185"/>
    </source>
</evidence>
<dbReference type="PANTHER" id="PTHR30474">
    <property type="entry name" value="CELL CYCLE PROTEIN"/>
    <property type="match status" value="1"/>
</dbReference>
<gene>
    <name evidence="19" type="ORF">M099_0122</name>
</gene>
<evidence type="ECO:0000256" key="16">
    <source>
        <dbReference type="SAM" id="Coils"/>
    </source>
</evidence>
<sequence>MDLIKDLFKGDKVIWIIFLFLCLISIVEVFSAASTLTYKSGDHWGPITQHSVILMVGVCIVVLVHNIPYKYFRVFPVFLLPLSTLLLIFVMGMGLITGDRVNGAARWMTFFGIQFQPSELAKMAVIIVTAFILSKFQEEDNANPKAFKYIMWITGIVFILIAPENGSTAALLFGVVFLMMVIGRVPWKQLAKLMGIAGVMVAFFVGIVMIMPTHKLNKVPMMHRVETWQNRIKGFFEDKEAVPAAKYDIDKDAQIAHANIAIASSNIIGKMPGNSVQRDFLSQAFSDFIFAIIIEELGLLGGAFVVILYIWLLMRAGKIARRSEKSFPAFLVMGIALLLVSQAMLNMMVAVGLFPVTGQPLPLISKGGTSTLINCAYIGMILSVSRYVAEKEEQKAAEQQAQKEAELAAKTERHQEMVAAMQEAITTLPSGDNATTSLPPEENSLPDDLKAMLNAAGKREPEEEI</sequence>
<feature type="coiled-coil region" evidence="16">
    <location>
        <begin position="384"/>
        <end position="411"/>
    </location>
</feature>
<comment type="caution">
    <text evidence="19">The sequence shown here is derived from an EMBL/GenBank/DDBJ whole genome shotgun (WGS) entry which is preliminary data.</text>
</comment>
<evidence type="ECO:0000256" key="3">
    <source>
        <dbReference type="ARBA" id="ARBA00022679"/>
    </source>
</evidence>
<dbReference type="GO" id="GO:0051301">
    <property type="term" value="P:cell division"/>
    <property type="evidence" value="ECO:0007669"/>
    <property type="project" value="InterPro"/>
</dbReference>
<evidence type="ECO:0000256" key="1">
    <source>
        <dbReference type="ARBA" id="ARBA00004141"/>
    </source>
</evidence>
<evidence type="ECO:0000256" key="9">
    <source>
        <dbReference type="ARBA" id="ARBA00032370"/>
    </source>
</evidence>
<evidence type="ECO:0000256" key="5">
    <source>
        <dbReference type="ARBA" id="ARBA00022960"/>
    </source>
</evidence>
<evidence type="ECO:0000256" key="7">
    <source>
        <dbReference type="ARBA" id="ARBA00022989"/>
    </source>
</evidence>
<evidence type="ECO:0000256" key="17">
    <source>
        <dbReference type="SAM" id="MobiDB-lite"/>
    </source>
</evidence>
<comment type="subcellular location">
    <subcellularLocation>
        <location evidence="1">Membrane</location>
        <topology evidence="1">Multi-pass membrane protein</topology>
    </subcellularLocation>
</comment>
<dbReference type="AlphaFoldDB" id="A0A069SP58"/>
<keyword evidence="6" id="KW-0573">Peptidoglycan synthesis</keyword>
<dbReference type="GO" id="GO:0009252">
    <property type="term" value="P:peptidoglycan biosynthetic process"/>
    <property type="evidence" value="ECO:0007669"/>
    <property type="project" value="UniProtKB-KW"/>
</dbReference>
<dbReference type="EMBL" id="JNHM01000002">
    <property type="protein sequence ID" value="KDS56887.1"/>
    <property type="molecule type" value="Genomic_DNA"/>
</dbReference>
<dbReference type="GO" id="GO:0008360">
    <property type="term" value="P:regulation of cell shape"/>
    <property type="evidence" value="ECO:0007669"/>
    <property type="project" value="UniProtKB-KW"/>
</dbReference>
<feature type="region of interest" description="Disordered" evidence="17">
    <location>
        <begin position="425"/>
        <end position="465"/>
    </location>
</feature>
<keyword evidence="5" id="KW-0133">Cell shape</keyword>
<feature type="transmembrane region" description="Helical" evidence="18">
    <location>
        <begin position="194"/>
        <end position="212"/>
    </location>
</feature>
<evidence type="ECO:0000256" key="4">
    <source>
        <dbReference type="ARBA" id="ARBA00022692"/>
    </source>
</evidence>
<feature type="transmembrane region" description="Helical" evidence="18">
    <location>
        <begin position="288"/>
        <end position="314"/>
    </location>
</feature>
<dbReference type="GO" id="GO:0005886">
    <property type="term" value="C:plasma membrane"/>
    <property type="evidence" value="ECO:0007669"/>
    <property type="project" value="TreeGrafter"/>
</dbReference>
<evidence type="ECO:0000256" key="10">
    <source>
        <dbReference type="ARBA" id="ARBA00033270"/>
    </source>
</evidence>
<feature type="transmembrane region" description="Helical" evidence="18">
    <location>
        <begin position="169"/>
        <end position="187"/>
    </location>
</feature>
<dbReference type="GO" id="GO:0015648">
    <property type="term" value="F:lipid-linked peptidoglycan transporter activity"/>
    <property type="evidence" value="ECO:0007669"/>
    <property type="project" value="TreeGrafter"/>
</dbReference>